<sequence length="89" mass="10260">MSLVGLLSSMARTRSVPKRGWKVLTGKQKRDFNKGKRAMQAGFMDRYKNFVLVPSMLPQYKVPEFPLGFALKPYVARTAPKEGEERRRK</sequence>
<evidence type="ECO:0000313" key="7">
    <source>
        <dbReference type="EMBL" id="SZX65739.1"/>
    </source>
</evidence>
<keyword evidence="3" id="KW-0809">Transit peptide</keyword>
<comment type="subcellular location">
    <subcellularLocation>
        <location evidence="1">Mitochondrion</location>
    </subcellularLocation>
</comment>
<evidence type="ECO:0000256" key="5">
    <source>
        <dbReference type="ARBA" id="ARBA00023128"/>
    </source>
</evidence>
<dbReference type="PANTHER" id="PTHR21338">
    <property type="entry name" value="MITOCHONDRIAL RIBOSOMAL PROTEIN L41"/>
    <property type="match status" value="1"/>
</dbReference>
<dbReference type="AlphaFoldDB" id="A0A383VLN7"/>
<keyword evidence="4" id="KW-0689">Ribosomal protein</keyword>
<dbReference type="InterPro" id="IPR019189">
    <property type="entry name" value="Ribosomal_mL41"/>
</dbReference>
<dbReference type="GO" id="GO:0003735">
    <property type="term" value="F:structural constituent of ribosome"/>
    <property type="evidence" value="ECO:0007669"/>
    <property type="project" value="InterPro"/>
</dbReference>
<name>A0A383VLN7_TETOB</name>
<organism evidence="7 8">
    <name type="scientific">Tetradesmus obliquus</name>
    <name type="common">Green alga</name>
    <name type="synonym">Acutodesmus obliquus</name>
    <dbReference type="NCBI Taxonomy" id="3088"/>
    <lineage>
        <taxon>Eukaryota</taxon>
        <taxon>Viridiplantae</taxon>
        <taxon>Chlorophyta</taxon>
        <taxon>core chlorophytes</taxon>
        <taxon>Chlorophyceae</taxon>
        <taxon>CS clade</taxon>
        <taxon>Sphaeropleales</taxon>
        <taxon>Scenedesmaceae</taxon>
        <taxon>Tetradesmus</taxon>
    </lineage>
</organism>
<proteinExistence type="inferred from homology"/>
<dbReference type="Pfam" id="PF09809">
    <property type="entry name" value="MRP-L27"/>
    <property type="match status" value="1"/>
</dbReference>
<reference evidence="7 8" key="1">
    <citation type="submission" date="2016-10" db="EMBL/GenBank/DDBJ databases">
        <authorList>
            <person name="Cai Z."/>
        </authorList>
    </citation>
    <scope>NUCLEOTIDE SEQUENCE [LARGE SCALE GENOMIC DNA]</scope>
</reference>
<keyword evidence="6" id="KW-0687">Ribonucleoprotein</keyword>
<dbReference type="EMBL" id="FNXT01000662">
    <property type="protein sequence ID" value="SZX65739.1"/>
    <property type="molecule type" value="Genomic_DNA"/>
</dbReference>
<protein>
    <submittedName>
        <fullName evidence="7">Uncharacterized protein</fullName>
    </submittedName>
</protein>
<dbReference type="GO" id="GO:0006412">
    <property type="term" value="P:translation"/>
    <property type="evidence" value="ECO:0007669"/>
    <property type="project" value="TreeGrafter"/>
</dbReference>
<evidence type="ECO:0000256" key="4">
    <source>
        <dbReference type="ARBA" id="ARBA00022980"/>
    </source>
</evidence>
<gene>
    <name evidence="7" type="ORF">BQ4739_LOCUS6207</name>
</gene>
<comment type="similarity">
    <text evidence="2">Belongs to the mitochondrion-specific ribosomal protein mL41 family.</text>
</comment>
<dbReference type="GO" id="GO:0005762">
    <property type="term" value="C:mitochondrial large ribosomal subunit"/>
    <property type="evidence" value="ECO:0007669"/>
    <property type="project" value="InterPro"/>
</dbReference>
<dbReference type="PANTHER" id="PTHR21338:SF0">
    <property type="entry name" value="LARGE RIBOSOMAL SUBUNIT PROTEIN ML41"/>
    <property type="match status" value="1"/>
</dbReference>
<keyword evidence="8" id="KW-1185">Reference proteome</keyword>
<accession>A0A383VLN7</accession>
<evidence type="ECO:0000256" key="2">
    <source>
        <dbReference type="ARBA" id="ARBA00010152"/>
    </source>
</evidence>
<dbReference type="Proteomes" id="UP000256970">
    <property type="component" value="Unassembled WGS sequence"/>
</dbReference>
<evidence type="ECO:0000313" key="8">
    <source>
        <dbReference type="Proteomes" id="UP000256970"/>
    </source>
</evidence>
<keyword evidence="5" id="KW-0496">Mitochondrion</keyword>
<evidence type="ECO:0000256" key="1">
    <source>
        <dbReference type="ARBA" id="ARBA00004173"/>
    </source>
</evidence>
<evidence type="ECO:0000256" key="3">
    <source>
        <dbReference type="ARBA" id="ARBA00022946"/>
    </source>
</evidence>
<evidence type="ECO:0000256" key="6">
    <source>
        <dbReference type="ARBA" id="ARBA00023274"/>
    </source>
</evidence>